<comment type="caution">
    <text evidence="2">The sequence shown here is derived from an EMBL/GenBank/DDBJ whole genome shotgun (WGS) entry which is preliminary data.</text>
</comment>
<dbReference type="InterPro" id="IPR011041">
    <property type="entry name" value="Quinoprot_gluc/sorb_DH_b-prop"/>
</dbReference>
<dbReference type="PANTHER" id="PTHR19328">
    <property type="entry name" value="HEDGEHOG-INTERACTING PROTEIN"/>
    <property type="match status" value="1"/>
</dbReference>
<accession>A0A420EHF5</accession>
<organism evidence="2 3">
    <name type="scientific">Alginatibacterium sediminis</name>
    <dbReference type="NCBI Taxonomy" id="2164068"/>
    <lineage>
        <taxon>Bacteria</taxon>
        <taxon>Pseudomonadati</taxon>
        <taxon>Pseudomonadota</taxon>
        <taxon>Gammaproteobacteria</taxon>
        <taxon>Alteromonadales</taxon>
        <taxon>Alteromonadaceae</taxon>
        <taxon>Alginatibacterium</taxon>
    </lineage>
</organism>
<keyword evidence="3" id="KW-1185">Reference proteome</keyword>
<name>A0A420EHF5_9ALTE</name>
<proteinExistence type="predicted"/>
<dbReference type="AlphaFoldDB" id="A0A420EHF5"/>
<dbReference type="SUPFAM" id="SSF50952">
    <property type="entry name" value="Soluble quinoprotein glucose dehydrogenase"/>
    <property type="match status" value="1"/>
</dbReference>
<dbReference type="Gene3D" id="2.120.10.30">
    <property type="entry name" value="TolB, C-terminal domain"/>
    <property type="match status" value="1"/>
</dbReference>
<evidence type="ECO:0000313" key="2">
    <source>
        <dbReference type="EMBL" id="RKF19996.1"/>
    </source>
</evidence>
<reference evidence="2 3" key="1">
    <citation type="submission" date="2018-09" db="EMBL/GenBank/DDBJ databases">
        <authorList>
            <person name="Wang Z."/>
        </authorList>
    </citation>
    <scope>NUCLEOTIDE SEQUENCE [LARGE SCALE GENOMIC DNA]</scope>
    <source>
        <strain evidence="2 3">ALS 81</strain>
    </source>
</reference>
<dbReference type="EMBL" id="RAQO01000004">
    <property type="protein sequence ID" value="RKF19996.1"/>
    <property type="molecule type" value="Genomic_DNA"/>
</dbReference>
<evidence type="ECO:0000313" key="3">
    <source>
        <dbReference type="Proteomes" id="UP000286482"/>
    </source>
</evidence>
<dbReference type="PANTHER" id="PTHR19328:SF75">
    <property type="entry name" value="ALDOSE SUGAR DEHYDROGENASE YLII"/>
    <property type="match status" value="1"/>
</dbReference>
<sequence>MQMRIAMFIGLANSKRLVLLGVLLVSLCITVLVDANEDLPAAPIVWQENSQEYQLVLRELEQLSGVIWAQSWLDETNLLVTLRKGRLLCLTFDTNLEHIVRTQTIDLPIQVWSKGQAGLLDIVKGPKQWFYLTYVEALKGQGVTSLARTQFVVDESDNIHQKNWEKLLTSDASSGTNRHFGSRVAFDTQGHLYMSIGDRGVRSNGQDLSNQAAAILRLSLDGGIPSNNPFVAQTKVNSAIFSYGHRNPQGLAFDLRFKRLWAIEHGPRGGDELNLIQAGSNYGWPTTSHGKEYWGPVAVGESETAEGIESPIKIYTPSIAPGSLMVYQSHVFEQWAGDLFSGALKLQHLNRIVMDEQGFPISEERLLNGFGQRIRSVSTGPKGFIYIGTDSGGLYKLSPQGRL</sequence>
<dbReference type="Proteomes" id="UP000286482">
    <property type="component" value="Unassembled WGS sequence"/>
</dbReference>
<feature type="domain" description="Glucose/Sorbosone dehydrogenase" evidence="1">
    <location>
        <begin position="68"/>
        <end position="393"/>
    </location>
</feature>
<dbReference type="InterPro" id="IPR012938">
    <property type="entry name" value="Glc/Sorbosone_DH"/>
</dbReference>
<dbReference type="InterPro" id="IPR011042">
    <property type="entry name" value="6-blade_b-propeller_TolB-like"/>
</dbReference>
<protein>
    <submittedName>
        <fullName evidence="2">PQQ-dependent sugar dehydrogenase</fullName>
    </submittedName>
</protein>
<gene>
    <name evidence="2" type="ORF">DBZ36_05965</name>
</gene>
<evidence type="ECO:0000259" key="1">
    <source>
        <dbReference type="Pfam" id="PF07995"/>
    </source>
</evidence>
<dbReference type="Pfam" id="PF07995">
    <property type="entry name" value="GSDH"/>
    <property type="match status" value="1"/>
</dbReference>